<dbReference type="AlphaFoldDB" id="A0A3N4LRE1"/>
<feature type="domain" description="Tyrosine specific protein phosphatases" evidence="3">
    <location>
        <begin position="194"/>
        <end position="275"/>
    </location>
</feature>
<dbReference type="Gene3D" id="3.90.190.10">
    <property type="entry name" value="Protein tyrosine phosphatase superfamily"/>
    <property type="match status" value="1"/>
</dbReference>
<dbReference type="InterPro" id="IPR000387">
    <property type="entry name" value="Tyr_Pase_dom"/>
</dbReference>
<dbReference type="EMBL" id="ML121537">
    <property type="protein sequence ID" value="RPB25497.1"/>
    <property type="molecule type" value="Genomic_DNA"/>
</dbReference>
<dbReference type="InterPro" id="IPR016130">
    <property type="entry name" value="Tyr_Pase_AS"/>
</dbReference>
<dbReference type="PROSITE" id="PS50056">
    <property type="entry name" value="TYR_PHOSPHATASE_2"/>
    <property type="match status" value="1"/>
</dbReference>
<dbReference type="InterPro" id="IPR029021">
    <property type="entry name" value="Prot-tyrosine_phosphatase-like"/>
</dbReference>
<evidence type="ECO:0000259" key="2">
    <source>
        <dbReference type="PROSITE" id="PS50055"/>
    </source>
</evidence>
<dbReference type="FunCoup" id="A0A3N4LRE1">
    <property type="interactions" value="907"/>
</dbReference>
<dbReference type="PROSITE" id="PS50055">
    <property type="entry name" value="TYR_PHOSPHATASE_PTP"/>
    <property type="match status" value="1"/>
</dbReference>
<dbReference type="Pfam" id="PF00102">
    <property type="entry name" value="Y_phosphatase"/>
    <property type="match status" value="1"/>
</dbReference>
<dbReference type="Proteomes" id="UP000267821">
    <property type="component" value="Unassembled WGS sequence"/>
</dbReference>
<keyword evidence="5" id="KW-1185">Reference proteome</keyword>
<evidence type="ECO:0000313" key="5">
    <source>
        <dbReference type="Proteomes" id="UP000267821"/>
    </source>
</evidence>
<name>A0A3N4LRE1_9PEZI</name>
<proteinExistence type="inferred from homology"/>
<evidence type="ECO:0000313" key="4">
    <source>
        <dbReference type="EMBL" id="RPB25497.1"/>
    </source>
</evidence>
<protein>
    <submittedName>
        <fullName evidence="4">Receptor/non-receptor type protein-tyrosine phosphatase</fullName>
    </submittedName>
</protein>
<sequence>MLDSLQKERFEDSKKGTGPWNVIRTSEAISRNRYSNIYPWAENRIRLDVPDGKCDYINASPIILDHGQQGRKRYIATQGPKKGQYNHFWRMVWQETGSVAVISMLTRTLEQGQKKCYQYFPLKVEDSPWIINGNEEYGDGFHAILTLLEKTKNVASGCTLRKMSMVIDGQEKIIWHLLFKGWPDFGVPTAEQKTALLEMIKLAASKNTDGPENPLIVHCSAGVGRSGTYITLDYLLKEIESGSIKADEAEDPVYETVNTLREQRMYMVQSEPQYHFIYDVLKEKFVDVRRGASPLAEGKSLEAMVNEATGNANGDAS</sequence>
<accession>A0A3N4LRE1</accession>
<dbReference type="OrthoDB" id="10253954at2759"/>
<comment type="similarity">
    <text evidence="1">Belongs to the protein-tyrosine phosphatase family. Non-receptor class subfamily.</text>
</comment>
<dbReference type="InterPro" id="IPR000242">
    <property type="entry name" value="PTP_cat"/>
</dbReference>
<dbReference type="STRING" id="1051890.A0A3N4LRE1"/>
<evidence type="ECO:0000256" key="1">
    <source>
        <dbReference type="ARBA" id="ARBA00009649"/>
    </source>
</evidence>
<evidence type="ECO:0000259" key="3">
    <source>
        <dbReference type="PROSITE" id="PS50056"/>
    </source>
</evidence>
<dbReference type="InParanoid" id="A0A3N4LRE1"/>
<dbReference type="PANTHER" id="PTHR19134:SF449">
    <property type="entry name" value="TYROSINE-PROTEIN PHOSPHATASE 1"/>
    <property type="match status" value="1"/>
</dbReference>
<dbReference type="SUPFAM" id="SSF52799">
    <property type="entry name" value="(Phosphotyrosine protein) phosphatases II"/>
    <property type="match status" value="1"/>
</dbReference>
<dbReference type="SMART" id="SM00194">
    <property type="entry name" value="PTPc"/>
    <property type="match status" value="1"/>
</dbReference>
<dbReference type="GO" id="GO:0004725">
    <property type="term" value="F:protein tyrosine phosphatase activity"/>
    <property type="evidence" value="ECO:0007669"/>
    <property type="project" value="InterPro"/>
</dbReference>
<organism evidence="4 5">
    <name type="scientific">Terfezia boudieri ATCC MYA-4762</name>
    <dbReference type="NCBI Taxonomy" id="1051890"/>
    <lineage>
        <taxon>Eukaryota</taxon>
        <taxon>Fungi</taxon>
        <taxon>Dikarya</taxon>
        <taxon>Ascomycota</taxon>
        <taxon>Pezizomycotina</taxon>
        <taxon>Pezizomycetes</taxon>
        <taxon>Pezizales</taxon>
        <taxon>Pezizaceae</taxon>
        <taxon>Terfezia</taxon>
    </lineage>
</organism>
<dbReference type="InterPro" id="IPR003595">
    <property type="entry name" value="Tyr_Pase_cat"/>
</dbReference>
<keyword evidence="4" id="KW-0675">Receptor</keyword>
<reference evidence="4 5" key="1">
    <citation type="journal article" date="2018" name="Nat. Ecol. Evol.">
        <title>Pezizomycetes genomes reveal the molecular basis of ectomycorrhizal truffle lifestyle.</title>
        <authorList>
            <person name="Murat C."/>
            <person name="Payen T."/>
            <person name="Noel B."/>
            <person name="Kuo A."/>
            <person name="Morin E."/>
            <person name="Chen J."/>
            <person name="Kohler A."/>
            <person name="Krizsan K."/>
            <person name="Balestrini R."/>
            <person name="Da Silva C."/>
            <person name="Montanini B."/>
            <person name="Hainaut M."/>
            <person name="Levati E."/>
            <person name="Barry K.W."/>
            <person name="Belfiori B."/>
            <person name="Cichocki N."/>
            <person name="Clum A."/>
            <person name="Dockter R.B."/>
            <person name="Fauchery L."/>
            <person name="Guy J."/>
            <person name="Iotti M."/>
            <person name="Le Tacon F."/>
            <person name="Lindquist E.A."/>
            <person name="Lipzen A."/>
            <person name="Malagnac F."/>
            <person name="Mello A."/>
            <person name="Molinier V."/>
            <person name="Miyauchi S."/>
            <person name="Poulain J."/>
            <person name="Riccioni C."/>
            <person name="Rubini A."/>
            <person name="Sitrit Y."/>
            <person name="Splivallo R."/>
            <person name="Traeger S."/>
            <person name="Wang M."/>
            <person name="Zifcakova L."/>
            <person name="Wipf D."/>
            <person name="Zambonelli A."/>
            <person name="Paolocci F."/>
            <person name="Nowrousian M."/>
            <person name="Ottonello S."/>
            <person name="Baldrian P."/>
            <person name="Spatafora J.W."/>
            <person name="Henrissat B."/>
            <person name="Nagy L.G."/>
            <person name="Aury J.M."/>
            <person name="Wincker P."/>
            <person name="Grigoriev I.V."/>
            <person name="Bonfante P."/>
            <person name="Martin F.M."/>
        </authorList>
    </citation>
    <scope>NUCLEOTIDE SEQUENCE [LARGE SCALE GENOMIC DNA]</scope>
    <source>
        <strain evidence="4 5">ATCC MYA-4762</strain>
    </source>
</reference>
<dbReference type="CDD" id="cd18533">
    <property type="entry name" value="PTP_fungal"/>
    <property type="match status" value="1"/>
</dbReference>
<gene>
    <name evidence="4" type="ORF">L211DRAFT_84950</name>
</gene>
<feature type="domain" description="Tyrosine-protein phosphatase" evidence="2">
    <location>
        <begin position="31"/>
        <end position="284"/>
    </location>
</feature>
<dbReference type="PANTHER" id="PTHR19134">
    <property type="entry name" value="RECEPTOR-TYPE TYROSINE-PROTEIN PHOSPHATASE"/>
    <property type="match status" value="1"/>
</dbReference>
<dbReference type="InterPro" id="IPR050348">
    <property type="entry name" value="Protein-Tyr_Phosphatase"/>
</dbReference>
<dbReference type="PROSITE" id="PS00383">
    <property type="entry name" value="TYR_PHOSPHATASE_1"/>
    <property type="match status" value="1"/>
</dbReference>
<dbReference type="SMART" id="SM00404">
    <property type="entry name" value="PTPc_motif"/>
    <property type="match status" value="1"/>
</dbReference>
<dbReference type="PRINTS" id="PR00700">
    <property type="entry name" value="PRTYPHPHTASE"/>
</dbReference>